<reference evidence="2 3" key="1">
    <citation type="journal article" date="2018" name="IMA Fungus">
        <title>IMA Genome-F 9: Draft genome sequence of Annulohypoxylon stygium, Aspergillus mulundensis, Berkeleyomyces basicola (syn. Thielaviopsis basicola), Ceratocystis smalleyi, two Cercospora beticola strains, Coleophoma cylindrospora, Fusarium fracticaudum, Phialophora cf. hyalina, and Morchella septimelata.</title>
        <authorList>
            <person name="Wingfield B.D."/>
            <person name="Bills G.F."/>
            <person name="Dong Y."/>
            <person name="Huang W."/>
            <person name="Nel W.J."/>
            <person name="Swalarsk-Parry B.S."/>
            <person name="Vaghefi N."/>
            <person name="Wilken P.M."/>
            <person name="An Z."/>
            <person name="de Beer Z.W."/>
            <person name="De Vos L."/>
            <person name="Chen L."/>
            <person name="Duong T.A."/>
            <person name="Gao Y."/>
            <person name="Hammerbacher A."/>
            <person name="Kikkert J.R."/>
            <person name="Li Y."/>
            <person name="Li H."/>
            <person name="Li K."/>
            <person name="Li Q."/>
            <person name="Liu X."/>
            <person name="Ma X."/>
            <person name="Naidoo K."/>
            <person name="Pethybridge S.J."/>
            <person name="Sun J."/>
            <person name="Steenkamp E.T."/>
            <person name="van der Nest M.A."/>
            <person name="van Wyk S."/>
            <person name="Wingfield M.J."/>
            <person name="Xiong C."/>
            <person name="Yue Q."/>
            <person name="Zhang X."/>
        </authorList>
    </citation>
    <scope>NUCLEOTIDE SEQUENCE [LARGE SCALE GENOMIC DNA]</scope>
    <source>
        <strain evidence="2 3">BP6252</strain>
    </source>
</reference>
<accession>A0A3D8R0Z1</accession>
<feature type="region of interest" description="Disordered" evidence="1">
    <location>
        <begin position="96"/>
        <end position="126"/>
    </location>
</feature>
<feature type="region of interest" description="Disordered" evidence="1">
    <location>
        <begin position="322"/>
        <end position="344"/>
    </location>
</feature>
<protein>
    <submittedName>
        <fullName evidence="2">Uncharacterized protein</fullName>
    </submittedName>
</protein>
<dbReference type="Proteomes" id="UP000256645">
    <property type="component" value="Unassembled WGS sequence"/>
</dbReference>
<organism evidence="2 3">
    <name type="scientific">Coleophoma cylindrospora</name>
    <dbReference type="NCBI Taxonomy" id="1849047"/>
    <lineage>
        <taxon>Eukaryota</taxon>
        <taxon>Fungi</taxon>
        <taxon>Dikarya</taxon>
        <taxon>Ascomycota</taxon>
        <taxon>Pezizomycotina</taxon>
        <taxon>Leotiomycetes</taxon>
        <taxon>Helotiales</taxon>
        <taxon>Dermateaceae</taxon>
        <taxon>Coleophoma</taxon>
    </lineage>
</organism>
<comment type="caution">
    <text evidence="2">The sequence shown here is derived from an EMBL/GenBank/DDBJ whole genome shotgun (WGS) entry which is preliminary data.</text>
</comment>
<evidence type="ECO:0000256" key="1">
    <source>
        <dbReference type="SAM" id="MobiDB-lite"/>
    </source>
</evidence>
<dbReference type="EMBL" id="PDLM01000010">
    <property type="protein sequence ID" value="RDW67707.1"/>
    <property type="molecule type" value="Genomic_DNA"/>
</dbReference>
<evidence type="ECO:0000313" key="3">
    <source>
        <dbReference type="Proteomes" id="UP000256645"/>
    </source>
</evidence>
<dbReference type="OrthoDB" id="5402392at2759"/>
<keyword evidence="3" id="KW-1185">Reference proteome</keyword>
<dbReference type="AlphaFoldDB" id="A0A3D8R0Z1"/>
<proteinExistence type="predicted"/>
<name>A0A3D8R0Z1_9HELO</name>
<gene>
    <name evidence="2" type="ORF">BP6252_09103</name>
</gene>
<evidence type="ECO:0000313" key="2">
    <source>
        <dbReference type="EMBL" id="RDW67707.1"/>
    </source>
</evidence>
<sequence length="510" mass="56785">MSLPEMDHLGSLPEAIEAVQQSLGPYIKQRQQVETIRRTLALHLSQHVNSALGDGESASRPLSLVHTNGIDTIPAEFRGLRKDYLRALRSNARAREEFTKTSKAHRAKVLENQRLREKQQQSQDEIPNYESSTALFLDVIKTKRKHEKLRILQDHINTLSHMPSATSDYIEHILALNDTSNLPRVPTELLASVNTSQKGNVDLVELVAQLEKSVFRAKLQLKREQALLAKIRNETDAPAESSPAQKFQALAATRNELINWIETELSKAGETENEDSNKESEYQVKGRDYMENRMSMVAAQYNRYLKARQALIIVAAGQTVQQPPAEPDHMDDSARTGALKNPGTALDVSSHYIENLMSLANEQKSTIQLKSHVTISLSKQLKELGYSLDRLTHESHLLPTYPMTELAQQGKRLEAAASFAEETTKHEKPDSSRRARVWVFAAESATNATNNAVLASLEDGEAAISEALQHLQALKFVLGTDSAQSHDGQVVNTDIWSILDGNLGAIKSEE</sequence>
<feature type="compositionally biased region" description="Basic and acidic residues" evidence="1">
    <location>
        <begin position="108"/>
        <end position="119"/>
    </location>
</feature>